<dbReference type="SUPFAM" id="SSF51621">
    <property type="entry name" value="Phosphoenolpyruvate/pyruvate domain"/>
    <property type="match status" value="1"/>
</dbReference>
<sequence>MAKKYVYYFGDGKAEGTSNMKELLGGKGAGLAEMTNLGISVPPGFTITTEACVEYYKLGKKYPPGMWETALASLKRVERSMGMGFGDPERPLLVSVRSGARASMPGMMDTVLNVGLTLKTVEGLAAKTKNERFAQDSYRRFITMFGSIVMGVPREHFEAILNHKKEEMGVKHETQLDARALRDLVERFKSLVKEETGKGFPDDPNEQLKLAIDAVFSSWNGARAITYRRLNGIPDHWGTAINVVAMVFGNMGDTSGTGVAFTRDPNTGERKFFGECLMNAQGEDVVAGIRTPLPVTELGRTVPPAYKELEHTYKRLEKHYRDMLDLEFTIQEGKLYMLQTRVGKRTGISAVRIAVEMVKEGLITKREAVQRVGPDQLAQYLYPIFDTQAEAGSTPLGKGLPAGPGAAAGKIALTPDRAVEMKAAGQRVVLVRDETSPDDIHGMNAATGFVTARGGMTSHAAVVARQMGKVCVAGCEAVEVIDNQSVRIGSKVFREGDYLSVNGSTGNVYDGDIPVMESEIIQVVQGKLDAKKSQKYQLFSTILSWADSVRTMKVRANADVPDQAKIARGFGAEGIGLCRTEHMFFAEDRISIMQKMILARTKEDREKYLEQLLPLQKQDFIGLYREMEGFPVTIRLLDPPLHEFLPKREELMVEIAQLELTGKDGAKLEEQRRLLARVEELHEFNPMLGLRGCRLGITMPEITRMQARAIIEAACELAKEGKKIVPEIMIPLVGMVAEMKSQKDLIREVAQETMKRFNVKLSYLVGTMIELPRAAVTAERIAEEAEFFSFGTNDLTQTTFGFSRDDAAKFIDYYRTVKIMDADPFATLDREGVGSLMKTAISGGRKSRPGIKLGICGEHGGDPSSVEFCHQLGLDYVSCSPFRVAIARLAAAQAAIAEGDAKATVKKAIPARAKAVTVVKAARRTKSTKPAKAVKKAVKATKASRRSSSTTRKKR</sequence>
<keyword evidence="9 20" id="KW-0418">Kinase</keyword>
<reference evidence="21" key="1">
    <citation type="submission" date="2018-04" db="EMBL/GenBank/DDBJ databases">
        <authorList>
            <person name="Lucker S."/>
            <person name="Sakoula D."/>
        </authorList>
    </citation>
    <scope>NUCLEOTIDE SEQUENCE [LARGE SCALE GENOMIC DNA]</scope>
</reference>
<evidence type="ECO:0000256" key="15">
    <source>
        <dbReference type="PIRSR" id="PIRSR000853-3"/>
    </source>
</evidence>
<dbReference type="Pfam" id="PF02896">
    <property type="entry name" value="PEP-utilizers_C"/>
    <property type="match status" value="1"/>
</dbReference>
<evidence type="ECO:0000256" key="1">
    <source>
        <dbReference type="ARBA" id="ARBA00001946"/>
    </source>
</evidence>
<dbReference type="Pfam" id="PF01326">
    <property type="entry name" value="PPDK_N"/>
    <property type="match status" value="3"/>
</dbReference>
<dbReference type="SUPFAM" id="SSF56059">
    <property type="entry name" value="Glutathione synthetase ATP-binding domain-like"/>
    <property type="match status" value="1"/>
</dbReference>
<dbReference type="PIRSF" id="PIRSF000853">
    <property type="entry name" value="PPDK"/>
    <property type="match status" value="1"/>
</dbReference>
<evidence type="ECO:0000256" key="8">
    <source>
        <dbReference type="ARBA" id="ARBA00022741"/>
    </source>
</evidence>
<evidence type="ECO:0000256" key="11">
    <source>
        <dbReference type="ARBA" id="ARBA00022842"/>
    </source>
</evidence>
<evidence type="ECO:0000256" key="14">
    <source>
        <dbReference type="PIRSR" id="PIRSR000853-2"/>
    </source>
</evidence>
<dbReference type="EMBL" id="OUNR01000018">
    <property type="protein sequence ID" value="SPP66008.1"/>
    <property type="molecule type" value="Genomic_DNA"/>
</dbReference>
<feature type="binding site" evidence="14">
    <location>
        <position position="635"/>
    </location>
    <ligand>
        <name>substrate</name>
    </ligand>
</feature>
<keyword evidence="7 15" id="KW-0479">Metal-binding</keyword>
<feature type="domain" description="PEP-utilising enzyme C-terminal" evidence="19">
    <location>
        <begin position="537"/>
        <end position="894"/>
    </location>
</feature>
<organism evidence="20 21">
    <name type="scientific">Nitrospira lenta</name>
    <dbReference type="NCBI Taxonomy" id="1436998"/>
    <lineage>
        <taxon>Bacteria</taxon>
        <taxon>Pseudomonadati</taxon>
        <taxon>Nitrospirota</taxon>
        <taxon>Nitrospiria</taxon>
        <taxon>Nitrospirales</taxon>
        <taxon>Nitrospiraceae</taxon>
        <taxon>Nitrospira</taxon>
    </lineage>
</organism>
<dbReference type="InterPro" id="IPR013815">
    <property type="entry name" value="ATP_grasp_subdomain_1"/>
</dbReference>
<comment type="similarity">
    <text evidence="3 12">Belongs to the PEP-utilizing enzyme family.</text>
</comment>
<dbReference type="Proteomes" id="UP000248168">
    <property type="component" value="Unassembled WGS sequence"/>
</dbReference>
<dbReference type="InterPro" id="IPR015813">
    <property type="entry name" value="Pyrv/PenolPyrv_kinase-like_dom"/>
</dbReference>
<comment type="catalytic activity">
    <reaction evidence="12">
        <text>pyruvate + phosphate + ATP = phosphoenolpyruvate + AMP + diphosphate + H(+)</text>
        <dbReference type="Rhea" id="RHEA:10756"/>
        <dbReference type="ChEBI" id="CHEBI:15361"/>
        <dbReference type="ChEBI" id="CHEBI:15378"/>
        <dbReference type="ChEBI" id="CHEBI:30616"/>
        <dbReference type="ChEBI" id="CHEBI:33019"/>
        <dbReference type="ChEBI" id="CHEBI:43474"/>
        <dbReference type="ChEBI" id="CHEBI:58702"/>
        <dbReference type="ChEBI" id="CHEBI:456215"/>
        <dbReference type="EC" id="2.7.9.1"/>
    </reaction>
</comment>
<keyword evidence="10" id="KW-0067">ATP-binding</keyword>
<feature type="binding site" evidence="14">
    <location>
        <position position="770"/>
    </location>
    <ligand>
        <name>substrate</name>
    </ligand>
</feature>
<dbReference type="PROSITE" id="PS00370">
    <property type="entry name" value="PEP_ENZYMES_PHOS_SITE"/>
    <property type="match status" value="1"/>
</dbReference>
<keyword evidence="20" id="KW-0670">Pyruvate</keyword>
<evidence type="ECO:0000256" key="12">
    <source>
        <dbReference type="PIRNR" id="PIRNR000853"/>
    </source>
</evidence>
<dbReference type="GO" id="GO:0005524">
    <property type="term" value="F:ATP binding"/>
    <property type="evidence" value="ECO:0007669"/>
    <property type="project" value="UniProtKB-UniRule"/>
</dbReference>
<dbReference type="InterPro" id="IPR023151">
    <property type="entry name" value="PEP_util_CS"/>
</dbReference>
<feature type="binding site" evidence="14">
    <location>
        <position position="794"/>
    </location>
    <ligand>
        <name>substrate</name>
    </ligand>
</feature>
<evidence type="ECO:0000256" key="16">
    <source>
        <dbReference type="SAM" id="MobiDB-lite"/>
    </source>
</evidence>
<evidence type="ECO:0000256" key="2">
    <source>
        <dbReference type="ARBA" id="ARBA00003144"/>
    </source>
</evidence>
<dbReference type="Gene3D" id="1.20.80.30">
    <property type="match status" value="1"/>
</dbReference>
<evidence type="ECO:0000256" key="3">
    <source>
        <dbReference type="ARBA" id="ARBA00007837"/>
    </source>
</evidence>
<dbReference type="Pfam" id="PF00391">
    <property type="entry name" value="PEP-utilizers"/>
    <property type="match status" value="1"/>
</dbReference>
<keyword evidence="6 20" id="KW-0808">Transferase</keyword>
<feature type="binding site" evidence="14">
    <location>
        <position position="579"/>
    </location>
    <ligand>
        <name>substrate</name>
    </ligand>
</feature>
<evidence type="ECO:0000256" key="7">
    <source>
        <dbReference type="ARBA" id="ARBA00022723"/>
    </source>
</evidence>
<feature type="active site" description="Tele-phosphohistidine intermediate" evidence="13">
    <location>
        <position position="459"/>
    </location>
</feature>
<feature type="binding site" evidence="14">
    <location>
        <position position="793"/>
    </location>
    <ligand>
        <name>substrate</name>
    </ligand>
</feature>
<evidence type="ECO:0000259" key="19">
    <source>
        <dbReference type="Pfam" id="PF02896"/>
    </source>
</evidence>
<keyword evidence="8" id="KW-0547">Nucleotide-binding</keyword>
<feature type="domain" description="Pyruvate phosphate dikinase AMP/ATP-binding" evidence="18">
    <location>
        <begin position="307"/>
        <end position="360"/>
    </location>
</feature>
<feature type="binding site" evidence="15">
    <location>
        <position position="770"/>
    </location>
    <ligand>
        <name>Mg(2+)</name>
        <dbReference type="ChEBI" id="CHEBI:18420"/>
    </ligand>
</feature>
<feature type="binding site" evidence="14">
    <location>
        <position position="791"/>
    </location>
    <ligand>
        <name>substrate</name>
    </ligand>
</feature>
<dbReference type="NCBIfam" id="TIGR01828">
    <property type="entry name" value="pyru_phos_dikin"/>
    <property type="match status" value="1"/>
</dbReference>
<dbReference type="Gene3D" id="3.20.20.60">
    <property type="entry name" value="Phosphoenolpyruvate-binding domains"/>
    <property type="match status" value="1"/>
</dbReference>
<dbReference type="Gene3D" id="3.30.1490.20">
    <property type="entry name" value="ATP-grasp fold, A domain"/>
    <property type="match status" value="1"/>
</dbReference>
<dbReference type="RefSeq" id="WP_121990231.1">
    <property type="nucleotide sequence ID" value="NZ_OUNR01000018.1"/>
</dbReference>
<dbReference type="PANTHER" id="PTHR22931">
    <property type="entry name" value="PHOSPHOENOLPYRUVATE DIKINASE-RELATED"/>
    <property type="match status" value="1"/>
</dbReference>
<comment type="cofactor">
    <cofactor evidence="1 12 15">
        <name>Mg(2+)</name>
        <dbReference type="ChEBI" id="CHEBI:18420"/>
    </cofactor>
</comment>
<dbReference type="InterPro" id="IPR018274">
    <property type="entry name" value="PEP_util_AS"/>
</dbReference>
<evidence type="ECO:0000256" key="6">
    <source>
        <dbReference type="ARBA" id="ARBA00022679"/>
    </source>
</evidence>
<evidence type="ECO:0000256" key="4">
    <source>
        <dbReference type="ARBA" id="ARBA00011994"/>
    </source>
</evidence>
<dbReference type="GO" id="GO:0050242">
    <property type="term" value="F:pyruvate, phosphate dikinase activity"/>
    <property type="evidence" value="ECO:0007669"/>
    <property type="project" value="UniProtKB-UniRule"/>
</dbReference>
<keyword evidence="11 15" id="KW-0460">Magnesium</keyword>
<proteinExistence type="inferred from homology"/>
<feature type="domain" description="Pyruvate phosphate dikinase AMP/ATP-binding" evidence="18">
    <location>
        <begin position="72"/>
        <end position="292"/>
    </location>
</feature>
<feature type="domain" description="Pyruvate phosphate dikinase AMP/ATP-binding" evidence="18">
    <location>
        <begin position="22"/>
        <end position="57"/>
    </location>
</feature>
<dbReference type="InterPro" id="IPR002192">
    <property type="entry name" value="PPDK_AMP/ATP-bd"/>
</dbReference>
<dbReference type="GO" id="GO:0046872">
    <property type="term" value="F:metal ion binding"/>
    <property type="evidence" value="ECO:0007669"/>
    <property type="project" value="UniProtKB-UniRule"/>
</dbReference>
<dbReference type="OrthoDB" id="9765468at2"/>
<dbReference type="InParanoid" id="A0A330L7R6"/>
<evidence type="ECO:0000256" key="5">
    <source>
        <dbReference type="ARBA" id="ARBA00020138"/>
    </source>
</evidence>
<feature type="binding site" evidence="14">
    <location>
        <position position="792"/>
    </location>
    <ligand>
        <name>substrate</name>
    </ligand>
</feature>
<feature type="region of interest" description="Disordered" evidence="16">
    <location>
        <begin position="922"/>
        <end position="955"/>
    </location>
</feature>
<dbReference type="InterPro" id="IPR036637">
    <property type="entry name" value="Phosphohistidine_dom_sf"/>
</dbReference>
<dbReference type="SUPFAM" id="SSF52009">
    <property type="entry name" value="Phosphohistidine domain"/>
    <property type="match status" value="1"/>
</dbReference>
<dbReference type="InterPro" id="IPR040442">
    <property type="entry name" value="Pyrv_kinase-like_dom_sf"/>
</dbReference>
<dbReference type="InterPro" id="IPR010121">
    <property type="entry name" value="Pyruvate_phosphate_dikinase"/>
</dbReference>
<evidence type="ECO:0000259" key="18">
    <source>
        <dbReference type="Pfam" id="PF01326"/>
    </source>
</evidence>
<keyword evidence="21" id="KW-1185">Reference proteome</keyword>
<dbReference type="InterPro" id="IPR000121">
    <property type="entry name" value="PEP_util_C"/>
</dbReference>
<feature type="domain" description="PEP-utilising enzyme mobile" evidence="17">
    <location>
        <begin position="426"/>
        <end position="506"/>
    </location>
</feature>
<evidence type="ECO:0000256" key="9">
    <source>
        <dbReference type="ARBA" id="ARBA00022777"/>
    </source>
</evidence>
<dbReference type="AlphaFoldDB" id="A0A330L7R6"/>
<evidence type="ECO:0000256" key="10">
    <source>
        <dbReference type="ARBA" id="ARBA00022840"/>
    </source>
</evidence>
<dbReference type="PANTHER" id="PTHR22931:SF9">
    <property type="entry name" value="PYRUVATE, PHOSPHATE DIKINASE 1, CHLOROPLASTIC"/>
    <property type="match status" value="1"/>
</dbReference>
<feature type="binding site" evidence="15">
    <location>
        <position position="794"/>
    </location>
    <ligand>
        <name>Mg(2+)</name>
        <dbReference type="ChEBI" id="CHEBI:18420"/>
    </ligand>
</feature>
<dbReference type="Gene3D" id="3.30.470.20">
    <property type="entry name" value="ATP-grasp fold, B domain"/>
    <property type="match status" value="1"/>
</dbReference>
<evidence type="ECO:0000259" key="17">
    <source>
        <dbReference type="Pfam" id="PF00391"/>
    </source>
</evidence>
<name>A0A330L7R6_9BACT</name>
<dbReference type="Gene3D" id="1.10.189.10">
    <property type="entry name" value="Pyruvate Phosphate Dikinase, domain 2"/>
    <property type="match status" value="1"/>
</dbReference>
<dbReference type="NCBIfam" id="NF004531">
    <property type="entry name" value="PRK05878.1"/>
    <property type="match status" value="1"/>
</dbReference>
<dbReference type="InterPro" id="IPR008279">
    <property type="entry name" value="PEP-util_enz_mobile_dom"/>
</dbReference>
<feature type="active site" description="Proton donor" evidence="13">
    <location>
        <position position="856"/>
    </location>
</feature>
<protein>
    <recommendedName>
        <fullName evidence="5 12">Pyruvate, phosphate dikinase</fullName>
        <ecNumber evidence="4 12">2.7.9.1</ecNumber>
    </recommendedName>
</protein>
<accession>A0A330L7R6</accession>
<dbReference type="EC" id="2.7.9.1" evidence="4 12"/>
<evidence type="ECO:0000313" key="20">
    <source>
        <dbReference type="EMBL" id="SPP66008.1"/>
    </source>
</evidence>
<dbReference type="PROSITE" id="PS00742">
    <property type="entry name" value="PEP_ENZYMES_2"/>
    <property type="match status" value="1"/>
</dbReference>
<comment type="function">
    <text evidence="2">Catalyzes the reversible phosphorylation of pyruvate and phosphate.</text>
</comment>
<gene>
    <name evidence="20" type="primary">ppdK</name>
    <name evidence="20" type="ORF">NITLEN_50048</name>
</gene>
<dbReference type="Gene3D" id="3.50.30.10">
    <property type="entry name" value="Phosphohistidine domain"/>
    <property type="match status" value="1"/>
</dbReference>
<evidence type="ECO:0000256" key="13">
    <source>
        <dbReference type="PIRSR" id="PIRSR000853-1"/>
    </source>
</evidence>
<dbReference type="GO" id="GO:0016301">
    <property type="term" value="F:kinase activity"/>
    <property type="evidence" value="ECO:0007669"/>
    <property type="project" value="UniProtKB-UniRule"/>
</dbReference>
<evidence type="ECO:0000313" key="21">
    <source>
        <dbReference type="Proteomes" id="UP000248168"/>
    </source>
</evidence>